<evidence type="ECO:0000313" key="2">
    <source>
        <dbReference type="EMBL" id="GAA3493903.1"/>
    </source>
</evidence>
<dbReference type="CDD" id="cd00093">
    <property type="entry name" value="HTH_XRE"/>
    <property type="match status" value="1"/>
</dbReference>
<name>A0ABP6TH95_9ACTN</name>
<sequence>MAGRPLSPVPVSTPPALRALVQRLRDVKEASGKTFAMLAKDSRISENVVRRALAGKGVPLLENMKAIARACGRKEDDLARAWYAAKAEEILPGARQLGPLMVTSRAEFVEAMIFLRIEGGYPPLRQLEKKAGSAADGRKRLPHSTLHLVLQGQIPPTEKLFTAFMDALPVPAAHRRNWMEAHRRLFADAPARRAWGQPPPVVRDEPAALTSCEAADRALARLEHDEEIKRKTGQLKEPDDYELLGLGYLNSSASGYQWPDEAELAAWEAEAAAQPPSQTDVDLREKLRAIIDRSEPA</sequence>
<dbReference type="RefSeq" id="WP_193460393.1">
    <property type="nucleotide sequence ID" value="NZ_BAAAXF010000014.1"/>
</dbReference>
<comment type="caution">
    <text evidence="2">The sequence shown here is derived from an EMBL/GenBank/DDBJ whole genome shotgun (WGS) entry which is preliminary data.</text>
</comment>
<feature type="domain" description="HTH cro/C1-type" evidence="1">
    <location>
        <begin position="24"/>
        <end position="78"/>
    </location>
</feature>
<dbReference type="SUPFAM" id="SSF47413">
    <property type="entry name" value="lambda repressor-like DNA-binding domains"/>
    <property type="match status" value="1"/>
</dbReference>
<dbReference type="EMBL" id="BAAAXF010000014">
    <property type="protein sequence ID" value="GAA3493903.1"/>
    <property type="molecule type" value="Genomic_DNA"/>
</dbReference>
<protein>
    <recommendedName>
        <fullName evidence="1">HTH cro/C1-type domain-containing protein</fullName>
    </recommendedName>
</protein>
<organism evidence="2 3">
    <name type="scientific">Streptomyces prasinosporus</name>
    <dbReference type="NCBI Taxonomy" id="68256"/>
    <lineage>
        <taxon>Bacteria</taxon>
        <taxon>Bacillati</taxon>
        <taxon>Actinomycetota</taxon>
        <taxon>Actinomycetes</taxon>
        <taxon>Kitasatosporales</taxon>
        <taxon>Streptomycetaceae</taxon>
        <taxon>Streptomyces</taxon>
        <taxon>Streptomyces albogriseolus group</taxon>
    </lineage>
</organism>
<reference evidence="3" key="1">
    <citation type="journal article" date="2019" name="Int. J. Syst. Evol. Microbiol.">
        <title>The Global Catalogue of Microorganisms (GCM) 10K type strain sequencing project: providing services to taxonomists for standard genome sequencing and annotation.</title>
        <authorList>
            <consortium name="The Broad Institute Genomics Platform"/>
            <consortium name="The Broad Institute Genome Sequencing Center for Infectious Disease"/>
            <person name="Wu L."/>
            <person name="Ma J."/>
        </authorList>
    </citation>
    <scope>NUCLEOTIDE SEQUENCE [LARGE SCALE GENOMIC DNA]</scope>
    <source>
        <strain evidence="3">JCM 4816</strain>
    </source>
</reference>
<dbReference type="PROSITE" id="PS50943">
    <property type="entry name" value="HTH_CROC1"/>
    <property type="match status" value="1"/>
</dbReference>
<accession>A0ABP6TH95</accession>
<dbReference type="Gene3D" id="1.10.260.40">
    <property type="entry name" value="lambda repressor-like DNA-binding domains"/>
    <property type="match status" value="1"/>
</dbReference>
<dbReference type="InterPro" id="IPR010982">
    <property type="entry name" value="Lambda_DNA-bd_dom_sf"/>
</dbReference>
<dbReference type="InterPro" id="IPR001387">
    <property type="entry name" value="Cro/C1-type_HTH"/>
</dbReference>
<keyword evidence="3" id="KW-1185">Reference proteome</keyword>
<evidence type="ECO:0000313" key="3">
    <source>
        <dbReference type="Proteomes" id="UP001501455"/>
    </source>
</evidence>
<proteinExistence type="predicted"/>
<dbReference type="Proteomes" id="UP001501455">
    <property type="component" value="Unassembled WGS sequence"/>
</dbReference>
<evidence type="ECO:0000259" key="1">
    <source>
        <dbReference type="PROSITE" id="PS50943"/>
    </source>
</evidence>
<dbReference type="SMART" id="SM00530">
    <property type="entry name" value="HTH_XRE"/>
    <property type="match status" value="1"/>
</dbReference>
<dbReference type="Pfam" id="PF13560">
    <property type="entry name" value="HTH_31"/>
    <property type="match status" value="1"/>
</dbReference>
<gene>
    <name evidence="2" type="ORF">GCM10019016_010020</name>
</gene>